<feature type="domain" description="Lipid A biosynthesis N-terminal" evidence="2">
    <location>
        <begin position="11"/>
        <end position="82"/>
    </location>
</feature>
<evidence type="ECO:0000313" key="4">
    <source>
        <dbReference type="Proteomes" id="UP001595596"/>
    </source>
</evidence>
<dbReference type="Pfam" id="PF07578">
    <property type="entry name" value="LAB_N"/>
    <property type="match status" value="1"/>
</dbReference>
<proteinExistence type="predicted"/>
<keyword evidence="1" id="KW-0472">Membrane</keyword>
<dbReference type="SMART" id="SM01259">
    <property type="entry name" value="LAB_N"/>
    <property type="match status" value="1"/>
</dbReference>
<comment type="caution">
    <text evidence="3">The sequence shown here is derived from an EMBL/GenBank/DDBJ whole genome shotgun (WGS) entry which is preliminary data.</text>
</comment>
<keyword evidence="4" id="KW-1185">Reference proteome</keyword>
<keyword evidence="1" id="KW-0812">Transmembrane</keyword>
<dbReference type="InterPro" id="IPR011499">
    <property type="entry name" value="Lipid_A_biosynth_N"/>
</dbReference>
<dbReference type="PIRSF" id="PIRSF028440">
    <property type="entry name" value="UCP_LAB_N"/>
    <property type="match status" value="1"/>
</dbReference>
<dbReference type="Gene3D" id="1.20.1280.290">
    <property type="match status" value="1"/>
</dbReference>
<evidence type="ECO:0000313" key="3">
    <source>
        <dbReference type="EMBL" id="MFC3570093.1"/>
    </source>
</evidence>
<dbReference type="RefSeq" id="WP_289896886.1">
    <property type="nucleotide sequence ID" value="NZ_JBHRXE010000033.1"/>
</dbReference>
<evidence type="ECO:0000259" key="2">
    <source>
        <dbReference type="SMART" id="SM01259"/>
    </source>
</evidence>
<dbReference type="InterPro" id="IPR014546">
    <property type="entry name" value="UCP028440_lipidA_biosyn"/>
</dbReference>
<sequence>MMTANTIWLGIGFLGQLLFTSRFLVQWIASERARRSVVPLAFWWFSLAGGATLLAYAIWRRDPVFAVGQASGLVIYTRNLMLIGRGTRQGKPA</sequence>
<keyword evidence="1" id="KW-1133">Transmembrane helix</keyword>
<reference evidence="4" key="1">
    <citation type="journal article" date="2019" name="Int. J. Syst. Evol. Microbiol.">
        <title>The Global Catalogue of Microorganisms (GCM) 10K type strain sequencing project: providing services to taxonomists for standard genome sequencing and annotation.</title>
        <authorList>
            <consortium name="The Broad Institute Genomics Platform"/>
            <consortium name="The Broad Institute Genome Sequencing Center for Infectious Disease"/>
            <person name="Wu L."/>
            <person name="Ma J."/>
        </authorList>
    </citation>
    <scope>NUCLEOTIDE SEQUENCE [LARGE SCALE GENOMIC DNA]</scope>
    <source>
        <strain evidence="4">VKM B-3226</strain>
    </source>
</reference>
<name>A0ABV7RYY9_9RHOB</name>
<dbReference type="Proteomes" id="UP001595596">
    <property type="component" value="Unassembled WGS sequence"/>
</dbReference>
<dbReference type="EMBL" id="JBHRXE010000033">
    <property type="protein sequence ID" value="MFC3570093.1"/>
    <property type="molecule type" value="Genomic_DNA"/>
</dbReference>
<gene>
    <name evidence="3" type="ORF">ACFOMP_11585</name>
</gene>
<feature type="transmembrane region" description="Helical" evidence="1">
    <location>
        <begin position="37"/>
        <end position="59"/>
    </location>
</feature>
<organism evidence="3 4">
    <name type="scientific">Paracoccus simplex</name>
    <dbReference type="NCBI Taxonomy" id="2086346"/>
    <lineage>
        <taxon>Bacteria</taxon>
        <taxon>Pseudomonadati</taxon>
        <taxon>Pseudomonadota</taxon>
        <taxon>Alphaproteobacteria</taxon>
        <taxon>Rhodobacterales</taxon>
        <taxon>Paracoccaceae</taxon>
        <taxon>Paracoccus</taxon>
    </lineage>
</organism>
<feature type="transmembrane region" description="Helical" evidence="1">
    <location>
        <begin position="6"/>
        <end position="25"/>
    </location>
</feature>
<accession>A0ABV7RYY9</accession>
<protein>
    <submittedName>
        <fullName evidence="3">Lipid-A-disaccharide synthase N-terminal domain-containing protein</fullName>
    </submittedName>
</protein>
<evidence type="ECO:0000256" key="1">
    <source>
        <dbReference type="SAM" id="Phobius"/>
    </source>
</evidence>